<dbReference type="PROSITE" id="PS51724">
    <property type="entry name" value="SPOR"/>
    <property type="match status" value="1"/>
</dbReference>
<keyword evidence="4" id="KW-1185">Reference proteome</keyword>
<feature type="region of interest" description="Disordered" evidence="1">
    <location>
        <begin position="244"/>
        <end position="282"/>
    </location>
</feature>
<feature type="compositionally biased region" description="Polar residues" evidence="1">
    <location>
        <begin position="307"/>
        <end position="317"/>
    </location>
</feature>
<accession>A0A0P1IBQ6</accession>
<dbReference type="Gene3D" id="3.30.70.1070">
    <property type="entry name" value="Sporulation related repeat"/>
    <property type="match status" value="1"/>
</dbReference>
<protein>
    <submittedName>
        <fullName evidence="3">Sporulation related domain protein</fullName>
    </submittedName>
</protein>
<dbReference type="SUPFAM" id="SSF110997">
    <property type="entry name" value="Sporulation related repeat"/>
    <property type="match status" value="1"/>
</dbReference>
<evidence type="ECO:0000259" key="2">
    <source>
        <dbReference type="PROSITE" id="PS51724"/>
    </source>
</evidence>
<name>A0A0P1IBQ6_9RHOB</name>
<dbReference type="STRING" id="1715692.RUE5091_00575"/>
<feature type="region of interest" description="Disordered" evidence="1">
    <location>
        <begin position="294"/>
        <end position="317"/>
    </location>
</feature>
<dbReference type="AlphaFoldDB" id="A0A0P1IBQ6"/>
<feature type="domain" description="SPOR" evidence="2">
    <location>
        <begin position="313"/>
        <end position="392"/>
    </location>
</feature>
<feature type="region of interest" description="Disordered" evidence="1">
    <location>
        <begin position="155"/>
        <end position="205"/>
    </location>
</feature>
<dbReference type="InterPro" id="IPR036680">
    <property type="entry name" value="SPOR-like_sf"/>
</dbReference>
<proteinExistence type="predicted"/>
<gene>
    <name evidence="3" type="ORF">RUE5091_00575</name>
</gene>
<dbReference type="Proteomes" id="UP000051260">
    <property type="component" value="Unassembled WGS sequence"/>
</dbReference>
<dbReference type="InterPro" id="IPR007730">
    <property type="entry name" value="SPOR-like_dom"/>
</dbReference>
<organism evidence="3 4">
    <name type="scientific">Ruegeria denitrificans</name>
    <dbReference type="NCBI Taxonomy" id="1715692"/>
    <lineage>
        <taxon>Bacteria</taxon>
        <taxon>Pseudomonadati</taxon>
        <taxon>Pseudomonadota</taxon>
        <taxon>Alphaproteobacteria</taxon>
        <taxon>Rhodobacterales</taxon>
        <taxon>Roseobacteraceae</taxon>
        <taxon>Ruegeria</taxon>
    </lineage>
</organism>
<evidence type="ECO:0000256" key="1">
    <source>
        <dbReference type="SAM" id="MobiDB-lite"/>
    </source>
</evidence>
<reference evidence="4" key="1">
    <citation type="submission" date="2015-09" db="EMBL/GenBank/DDBJ databases">
        <authorList>
            <person name="Rodrigo-Torres L."/>
            <person name="Arahal D.R."/>
        </authorList>
    </citation>
    <scope>NUCLEOTIDE SEQUENCE [LARGE SCALE GENOMIC DNA]</scope>
    <source>
        <strain evidence="4">CECT 5091</strain>
    </source>
</reference>
<dbReference type="PROSITE" id="PS51257">
    <property type="entry name" value="PROKAR_LIPOPROTEIN"/>
    <property type="match status" value="1"/>
</dbReference>
<evidence type="ECO:0000313" key="3">
    <source>
        <dbReference type="EMBL" id="CUJ87193.1"/>
    </source>
</evidence>
<dbReference type="OrthoDB" id="9766672at2"/>
<sequence>MKRATETRVMPRPWAALAVTLTVLAGCDEALSTKEALPDAPDDGLQTDTTIELFPDHADKSRETVEAPEAFHVSEAGLWDGRPSLGGIWVAHPDVTQPERVVIKNPDNNKSVKGALFRRERNLPGPALQLSSAAAEELGILAGAPTKVQVTALRRKPVIKEETPEETPATETAEDQPAAEDTKSKDAAAETTTADSEKPAKRKWWQKKETVAAAGAAGAAAAATGDTAAEVTEEAVEEVVETAVETTPAPSLSDPEVTPPEEKPAKRKWWQRKDPNEITETPLDPVAGAAAAIEAADPTPVSAAPAATNNPTSQSLSKPFVQVGTFNVEANAKSAAQKIERNGMSANIRELKTDDKTVWRVLVGPAKTRSERNALQSDVKDLGFSDAFSVKN</sequence>
<evidence type="ECO:0000313" key="4">
    <source>
        <dbReference type="Proteomes" id="UP000051260"/>
    </source>
</evidence>
<dbReference type="Pfam" id="PF05036">
    <property type="entry name" value="SPOR"/>
    <property type="match status" value="1"/>
</dbReference>
<dbReference type="EMBL" id="CYUD01000001">
    <property type="protein sequence ID" value="CUJ87193.1"/>
    <property type="molecule type" value="Genomic_DNA"/>
</dbReference>
<dbReference type="GO" id="GO:0042834">
    <property type="term" value="F:peptidoglycan binding"/>
    <property type="evidence" value="ECO:0007669"/>
    <property type="project" value="InterPro"/>
</dbReference>
<dbReference type="RefSeq" id="WP_058280317.1">
    <property type="nucleotide sequence ID" value="NZ_CYUD01000001.1"/>
</dbReference>